<accession>A0AA85JE53</accession>
<reference evidence="1" key="1">
    <citation type="submission" date="2022-06" db="EMBL/GenBank/DDBJ databases">
        <authorList>
            <person name="Berger JAMES D."/>
            <person name="Berger JAMES D."/>
        </authorList>
    </citation>
    <scope>NUCLEOTIDE SEQUENCE [LARGE SCALE GENOMIC DNA]</scope>
</reference>
<evidence type="ECO:0000313" key="2">
    <source>
        <dbReference type="WBParaSite" id="TREG1_145420.1"/>
    </source>
</evidence>
<dbReference type="Proteomes" id="UP000050795">
    <property type="component" value="Unassembled WGS sequence"/>
</dbReference>
<sequence>GIIYRYNSNVTESEVEVCIRPRPDRLLISCQMLAEQGSFLEVKSTLSTVKRMHNILSISDNLEETFLLTISKRP</sequence>
<dbReference type="WBParaSite" id="TREG1_145420.1">
    <property type="protein sequence ID" value="TREG1_145420.1"/>
    <property type="gene ID" value="TREG1_145420"/>
</dbReference>
<proteinExistence type="predicted"/>
<reference evidence="2" key="2">
    <citation type="submission" date="2023-11" db="UniProtKB">
        <authorList>
            <consortium name="WormBaseParasite"/>
        </authorList>
    </citation>
    <scope>IDENTIFICATION</scope>
</reference>
<organism evidence="1 2">
    <name type="scientific">Trichobilharzia regenti</name>
    <name type="common">Nasal bird schistosome</name>
    <dbReference type="NCBI Taxonomy" id="157069"/>
    <lineage>
        <taxon>Eukaryota</taxon>
        <taxon>Metazoa</taxon>
        <taxon>Spiralia</taxon>
        <taxon>Lophotrochozoa</taxon>
        <taxon>Platyhelminthes</taxon>
        <taxon>Trematoda</taxon>
        <taxon>Digenea</taxon>
        <taxon>Strigeidida</taxon>
        <taxon>Schistosomatoidea</taxon>
        <taxon>Schistosomatidae</taxon>
        <taxon>Trichobilharzia</taxon>
    </lineage>
</organism>
<name>A0AA85JE53_TRIRE</name>
<evidence type="ECO:0000313" key="1">
    <source>
        <dbReference type="Proteomes" id="UP000050795"/>
    </source>
</evidence>
<dbReference type="AlphaFoldDB" id="A0AA85JE53"/>
<protein>
    <submittedName>
        <fullName evidence="2">Uncharacterized protein</fullName>
    </submittedName>
</protein>
<keyword evidence="1" id="KW-1185">Reference proteome</keyword>